<keyword evidence="2" id="KW-1133">Transmembrane helix</keyword>
<dbReference type="AlphaFoldDB" id="R7TIV0"/>
<protein>
    <recommendedName>
        <fullName evidence="3">Major facilitator superfamily (MFS) profile domain-containing protein</fullName>
    </recommendedName>
</protein>
<dbReference type="Proteomes" id="UP000014760">
    <property type="component" value="Unassembled WGS sequence"/>
</dbReference>
<dbReference type="EMBL" id="AMQN01012678">
    <property type="status" value="NOT_ANNOTATED_CDS"/>
    <property type="molecule type" value="Genomic_DNA"/>
</dbReference>
<reference evidence="4 6" key="2">
    <citation type="journal article" date="2013" name="Nature">
        <title>Insights into bilaterian evolution from three spiralian genomes.</title>
        <authorList>
            <person name="Simakov O."/>
            <person name="Marletaz F."/>
            <person name="Cho S.J."/>
            <person name="Edsinger-Gonzales E."/>
            <person name="Havlak P."/>
            <person name="Hellsten U."/>
            <person name="Kuo D.H."/>
            <person name="Larsson T."/>
            <person name="Lv J."/>
            <person name="Arendt D."/>
            <person name="Savage R."/>
            <person name="Osoegawa K."/>
            <person name="de Jong P."/>
            <person name="Grimwood J."/>
            <person name="Chapman J.A."/>
            <person name="Shapiro H."/>
            <person name="Aerts A."/>
            <person name="Otillar R.P."/>
            <person name="Terry A.Y."/>
            <person name="Boore J.L."/>
            <person name="Grigoriev I.V."/>
            <person name="Lindberg D.R."/>
            <person name="Seaver E.C."/>
            <person name="Weisblat D.A."/>
            <person name="Putnam N.H."/>
            <person name="Rokhsar D.S."/>
        </authorList>
    </citation>
    <scope>NUCLEOTIDE SEQUENCE</scope>
    <source>
        <strain evidence="4 6">I ESC-2004</strain>
    </source>
</reference>
<reference evidence="5" key="3">
    <citation type="submission" date="2015-06" db="UniProtKB">
        <authorList>
            <consortium name="EnsemblMetazoa"/>
        </authorList>
    </citation>
    <scope>IDENTIFICATION</scope>
</reference>
<feature type="transmembrane region" description="Helical" evidence="2">
    <location>
        <begin position="264"/>
        <end position="282"/>
    </location>
</feature>
<dbReference type="OrthoDB" id="6286464at2759"/>
<gene>
    <name evidence="4" type="ORF">CAPTEDRAFT_83577</name>
</gene>
<accession>R7TIV0</accession>
<dbReference type="EMBL" id="KB309680">
    <property type="protein sequence ID" value="ELT93649.1"/>
    <property type="molecule type" value="Genomic_DNA"/>
</dbReference>
<dbReference type="CDD" id="cd17352">
    <property type="entry name" value="MFS_MCT_SLC16"/>
    <property type="match status" value="1"/>
</dbReference>
<feature type="transmembrane region" description="Helical" evidence="2">
    <location>
        <begin position="288"/>
        <end position="305"/>
    </location>
</feature>
<feature type="transmembrane region" description="Helical" evidence="2">
    <location>
        <begin position="71"/>
        <end position="94"/>
    </location>
</feature>
<dbReference type="SUPFAM" id="SSF103473">
    <property type="entry name" value="MFS general substrate transporter"/>
    <property type="match status" value="1"/>
</dbReference>
<dbReference type="InterPro" id="IPR020846">
    <property type="entry name" value="MFS_dom"/>
</dbReference>
<dbReference type="Pfam" id="PF07690">
    <property type="entry name" value="MFS_1"/>
    <property type="match status" value="1"/>
</dbReference>
<dbReference type="InterPro" id="IPR011701">
    <property type="entry name" value="MFS"/>
</dbReference>
<feature type="domain" description="Major facilitator superfamily (MFS) profile" evidence="3">
    <location>
        <begin position="7"/>
        <end position="333"/>
    </location>
</feature>
<dbReference type="InterPro" id="IPR050327">
    <property type="entry name" value="Proton-linked_MCT"/>
</dbReference>
<evidence type="ECO:0000259" key="3">
    <source>
        <dbReference type="PROSITE" id="PS50850"/>
    </source>
</evidence>
<evidence type="ECO:0000313" key="4">
    <source>
        <dbReference type="EMBL" id="ELT93649.1"/>
    </source>
</evidence>
<organism evidence="4">
    <name type="scientific">Capitella teleta</name>
    <name type="common">Polychaete worm</name>
    <dbReference type="NCBI Taxonomy" id="283909"/>
    <lineage>
        <taxon>Eukaryota</taxon>
        <taxon>Metazoa</taxon>
        <taxon>Spiralia</taxon>
        <taxon>Lophotrochozoa</taxon>
        <taxon>Annelida</taxon>
        <taxon>Polychaeta</taxon>
        <taxon>Sedentaria</taxon>
        <taxon>Scolecida</taxon>
        <taxon>Capitellidae</taxon>
        <taxon>Capitella</taxon>
    </lineage>
</organism>
<dbReference type="PANTHER" id="PTHR11360:SF284">
    <property type="entry name" value="EG:103B4.3 PROTEIN-RELATED"/>
    <property type="match status" value="1"/>
</dbReference>
<feature type="non-terminal residue" evidence="4">
    <location>
        <position position="333"/>
    </location>
</feature>
<dbReference type="HOGENOM" id="CLU_001265_59_1_1"/>
<dbReference type="PROSITE" id="PS50850">
    <property type="entry name" value="MFS"/>
    <property type="match status" value="1"/>
</dbReference>
<dbReference type="EnsemblMetazoa" id="CapteT83577">
    <property type="protein sequence ID" value="CapteP83577"/>
    <property type="gene ID" value="CapteG83577"/>
</dbReference>
<evidence type="ECO:0000313" key="5">
    <source>
        <dbReference type="EnsemblMetazoa" id="CapteP83577"/>
    </source>
</evidence>
<feature type="transmembrane region" description="Helical" evidence="2">
    <location>
        <begin position="197"/>
        <end position="219"/>
    </location>
</feature>
<proteinExistence type="predicted"/>
<evidence type="ECO:0000256" key="1">
    <source>
        <dbReference type="ARBA" id="ARBA00004141"/>
    </source>
</evidence>
<feature type="transmembrane region" description="Helical" evidence="2">
    <location>
        <begin position="106"/>
        <end position="127"/>
    </location>
</feature>
<dbReference type="GO" id="GO:0008028">
    <property type="term" value="F:monocarboxylic acid transmembrane transporter activity"/>
    <property type="evidence" value="ECO:0007669"/>
    <property type="project" value="TreeGrafter"/>
</dbReference>
<dbReference type="OMA" id="IPYSLFC"/>
<dbReference type="PANTHER" id="PTHR11360">
    <property type="entry name" value="MONOCARBOXYLATE TRANSPORTER"/>
    <property type="match status" value="1"/>
</dbReference>
<feature type="transmembrane region" description="Helical" evidence="2">
    <location>
        <begin position="133"/>
        <end position="153"/>
    </location>
</feature>
<keyword evidence="2" id="KW-0472">Membrane</keyword>
<feature type="non-terminal residue" evidence="4">
    <location>
        <position position="1"/>
    </location>
</feature>
<feature type="transmembrane region" description="Helical" evidence="2">
    <location>
        <begin position="165"/>
        <end position="185"/>
    </location>
</feature>
<reference evidence="6" key="1">
    <citation type="submission" date="2012-12" db="EMBL/GenBank/DDBJ databases">
        <authorList>
            <person name="Hellsten U."/>
            <person name="Grimwood J."/>
            <person name="Chapman J.A."/>
            <person name="Shapiro H."/>
            <person name="Aerts A."/>
            <person name="Otillar R.P."/>
            <person name="Terry A.Y."/>
            <person name="Boore J.L."/>
            <person name="Simakov O."/>
            <person name="Marletaz F."/>
            <person name="Cho S.-J."/>
            <person name="Edsinger-Gonzales E."/>
            <person name="Havlak P."/>
            <person name="Kuo D.-H."/>
            <person name="Larsson T."/>
            <person name="Lv J."/>
            <person name="Arendt D."/>
            <person name="Savage R."/>
            <person name="Osoegawa K."/>
            <person name="de Jong P."/>
            <person name="Lindberg D.R."/>
            <person name="Seaver E.C."/>
            <person name="Weisblat D.A."/>
            <person name="Putnam N.H."/>
            <person name="Grigoriev I.V."/>
            <person name="Rokhsar D.S."/>
        </authorList>
    </citation>
    <scope>NUCLEOTIDE SEQUENCE</scope>
    <source>
        <strain evidence="6">I ESC-2004</strain>
    </source>
</reference>
<dbReference type="InterPro" id="IPR036259">
    <property type="entry name" value="MFS_trans_sf"/>
</dbReference>
<evidence type="ECO:0000256" key="2">
    <source>
        <dbReference type="SAM" id="Phobius"/>
    </source>
</evidence>
<dbReference type="GO" id="GO:0016020">
    <property type="term" value="C:membrane"/>
    <property type="evidence" value="ECO:0007669"/>
    <property type="project" value="UniProtKB-SubCell"/>
</dbReference>
<keyword evidence="2" id="KW-0812">Transmembrane</keyword>
<comment type="subcellular location">
    <subcellularLocation>
        <location evidence="1">Membrane</location>
        <topology evidence="1">Multi-pass membrane protein</topology>
    </subcellularLocation>
</comment>
<name>R7TIV0_CAPTE</name>
<feature type="transmembrane region" description="Helical" evidence="2">
    <location>
        <begin position="6"/>
        <end position="24"/>
    </location>
</feature>
<sequence length="333" mass="35729">PPDGGWGWVCVFGCFFMHFIQGGLMRSQGVMYTRFREHFHSNAAMTAWVGGMAIAVQHVTAYLGSRLCDRFGARSVVVVGGLLHGIGYMLTSFMPTIEYVFITHSLISGLGGGLVYSPSLIIVSQYFDTKRSLALGISTAGSGLGIIALAPLVEFIFNEYGFKGGWWIVGAVGLHPCIAGVLYIPLPQDSVMLDLPFVFFVAATVLGNLGFQLPLMLIVEHLRDQGLQETLSVFLISAVGITDTLGRPLSGFLFMNLSFLSKRIVYACSYVLLALVNVLYVTTANVPFLVVVSLGYGLAMAVVAAQRISIATDIIGIERVSAAVGVLMLAQGI</sequence>
<keyword evidence="6" id="KW-1185">Reference proteome</keyword>
<evidence type="ECO:0000313" key="6">
    <source>
        <dbReference type="Proteomes" id="UP000014760"/>
    </source>
</evidence>
<feature type="transmembrane region" description="Helical" evidence="2">
    <location>
        <begin position="45"/>
        <end position="65"/>
    </location>
</feature>
<dbReference type="Gene3D" id="1.20.1250.20">
    <property type="entry name" value="MFS general substrate transporter like domains"/>
    <property type="match status" value="2"/>
</dbReference>